<evidence type="ECO:0000256" key="1">
    <source>
        <dbReference type="ARBA" id="ARBA00022737"/>
    </source>
</evidence>
<dbReference type="GO" id="GO:0009451">
    <property type="term" value="P:RNA modification"/>
    <property type="evidence" value="ECO:0007669"/>
    <property type="project" value="InterPro"/>
</dbReference>
<dbReference type="GO" id="GO:0003723">
    <property type="term" value="F:RNA binding"/>
    <property type="evidence" value="ECO:0007669"/>
    <property type="project" value="InterPro"/>
</dbReference>
<accession>A0A7I8LBJ7</accession>
<gene>
    <name evidence="3" type="ORF">SI8410_13017332</name>
</gene>
<protein>
    <submittedName>
        <fullName evidence="3">Uncharacterized protein</fullName>
    </submittedName>
</protein>
<dbReference type="InterPro" id="IPR011990">
    <property type="entry name" value="TPR-like_helical_dom_sf"/>
</dbReference>
<keyword evidence="4" id="KW-1185">Reference proteome</keyword>
<dbReference type="PANTHER" id="PTHR47926">
    <property type="entry name" value="PENTATRICOPEPTIDE REPEAT-CONTAINING PROTEIN"/>
    <property type="match status" value="1"/>
</dbReference>
<dbReference type="PROSITE" id="PS51375">
    <property type="entry name" value="PPR"/>
    <property type="match status" value="3"/>
</dbReference>
<dbReference type="FunFam" id="1.25.40.10:FF:000184">
    <property type="entry name" value="Pentatricopeptide repeat-containing protein, chloroplastic"/>
    <property type="match status" value="1"/>
</dbReference>
<dbReference type="Pfam" id="PF20431">
    <property type="entry name" value="E_motif"/>
    <property type="match status" value="1"/>
</dbReference>
<dbReference type="InterPro" id="IPR046960">
    <property type="entry name" value="PPR_At4g14850-like_plant"/>
</dbReference>
<feature type="repeat" description="PPR" evidence="2">
    <location>
        <begin position="285"/>
        <end position="315"/>
    </location>
</feature>
<dbReference type="OrthoDB" id="185373at2759"/>
<dbReference type="AlphaFoldDB" id="A0A7I8LBJ7"/>
<dbReference type="FunFam" id="1.25.40.10:FF:000427">
    <property type="entry name" value="Pentatricopeptide repeat-containing protein chloroplastic"/>
    <property type="match status" value="1"/>
</dbReference>
<dbReference type="Proteomes" id="UP000663760">
    <property type="component" value="Chromosome 13"/>
</dbReference>
<dbReference type="InterPro" id="IPR002885">
    <property type="entry name" value="PPR_rpt"/>
</dbReference>
<dbReference type="Gene3D" id="1.25.40.10">
    <property type="entry name" value="Tetratricopeptide repeat domain"/>
    <property type="match status" value="4"/>
</dbReference>
<dbReference type="PANTHER" id="PTHR47926:SF436">
    <property type="entry name" value="PENTATRICOPEPTIDE REPEAT-CONTAINING PROTEIN ELI1, CHLOROPLASTIC-LIKE ISOFORM X2"/>
    <property type="match status" value="1"/>
</dbReference>
<sequence>MLHYSCSLSQTLPERRRCTDTRALQQLHAQMILTGDIHHLPSLNRLLSLYLSSPPPAGGPPLARRLFDLCPRSSVLLWNTLIRGLLDQGLPLAALLAGDEMLRRSPFSPDQFTFPSLLKACARLAASFEGRTLHGQVLRFGLAGDLYVQANLISMYSACGDLLSAREVFHRTGGRNQVLWGSMISALVKNNSPEEALAVFSEMAESGEEADEVTLTIAISACAELRDLHLGKRLHSAIAAKSCRIRRRGRRRSSVVLGTALVDMYAKCGAPDMAKTVFDQMPERNVVAWSAMISGFAQNNQCEEALDLLKTMLEEADAKPNAVTLSAALSACAQMGDLSAGRWIHAYIDRSGMEWSTSLMNSMADMYAKCGSIEIACEIFDRIPNKDVVSWNVVISGLAIHGRGELALEKFSQMQREGLKPDDITFIGVLSACSHVGLTEEGRRHYRNMRRVYGIIPKLEHDGCMVNLLCRAGMLEEAKEFIRGMAAEPGGEVWGALLGGCAVFDELELAARAAGQLLGGVETGRDGACVLLSNMLAGRRRWGDKRRVREFMEEKGIKKTPGCSSIEVEGVVHEFFSGESQDPE</sequence>
<dbReference type="Pfam" id="PF13041">
    <property type="entry name" value="PPR_2"/>
    <property type="match status" value="3"/>
</dbReference>
<dbReference type="NCBIfam" id="TIGR00756">
    <property type="entry name" value="PPR"/>
    <property type="match status" value="3"/>
</dbReference>
<dbReference type="EMBL" id="LR746276">
    <property type="protein sequence ID" value="CAA7406654.1"/>
    <property type="molecule type" value="Genomic_DNA"/>
</dbReference>
<feature type="repeat" description="PPR" evidence="2">
    <location>
        <begin position="176"/>
        <end position="210"/>
    </location>
</feature>
<dbReference type="InterPro" id="IPR046848">
    <property type="entry name" value="E_motif"/>
</dbReference>
<dbReference type="Pfam" id="PF01535">
    <property type="entry name" value="PPR"/>
    <property type="match status" value="2"/>
</dbReference>
<evidence type="ECO:0000313" key="4">
    <source>
        <dbReference type="Proteomes" id="UP000663760"/>
    </source>
</evidence>
<dbReference type="FunFam" id="1.25.40.10:FF:000436">
    <property type="entry name" value="Pentatricopeptide repeat-containing protein At5g39350 family"/>
    <property type="match status" value="1"/>
</dbReference>
<evidence type="ECO:0000313" key="3">
    <source>
        <dbReference type="EMBL" id="CAA7406654.1"/>
    </source>
</evidence>
<feature type="repeat" description="PPR" evidence="2">
    <location>
        <begin position="387"/>
        <end position="421"/>
    </location>
</feature>
<proteinExistence type="predicted"/>
<evidence type="ECO:0000256" key="2">
    <source>
        <dbReference type="PROSITE-ProRule" id="PRU00708"/>
    </source>
</evidence>
<name>A0A7I8LBJ7_SPIIN</name>
<organism evidence="3 4">
    <name type="scientific">Spirodela intermedia</name>
    <name type="common">Intermediate duckweed</name>
    <dbReference type="NCBI Taxonomy" id="51605"/>
    <lineage>
        <taxon>Eukaryota</taxon>
        <taxon>Viridiplantae</taxon>
        <taxon>Streptophyta</taxon>
        <taxon>Embryophyta</taxon>
        <taxon>Tracheophyta</taxon>
        <taxon>Spermatophyta</taxon>
        <taxon>Magnoliopsida</taxon>
        <taxon>Liliopsida</taxon>
        <taxon>Araceae</taxon>
        <taxon>Lemnoideae</taxon>
        <taxon>Spirodela</taxon>
    </lineage>
</organism>
<keyword evidence="1" id="KW-0677">Repeat</keyword>
<reference evidence="3" key="1">
    <citation type="submission" date="2020-02" db="EMBL/GenBank/DDBJ databases">
        <authorList>
            <person name="Scholz U."/>
            <person name="Mascher M."/>
            <person name="Fiebig A."/>
        </authorList>
    </citation>
    <scope>NUCLEOTIDE SEQUENCE</scope>
</reference>